<evidence type="ECO:0000313" key="1">
    <source>
        <dbReference type="EMBL" id="BDG07905.1"/>
    </source>
</evidence>
<protein>
    <recommendedName>
        <fullName evidence="3">Cytochrome c7-like domain-containing protein</fullName>
    </recommendedName>
</protein>
<evidence type="ECO:0000313" key="2">
    <source>
        <dbReference type="Proteomes" id="UP001162734"/>
    </source>
</evidence>
<accession>A0ABM7X7T0</accession>
<name>A0ABM7X7T0_9BACT</name>
<reference evidence="2" key="1">
    <citation type="journal article" date="2022" name="Int. J. Syst. Evol. Microbiol.">
        <title>Anaeromyxobacter oryzae sp. nov., Anaeromyxobacter diazotrophicus sp. nov. and Anaeromyxobacter paludicola sp. nov., isolated from paddy soils.</title>
        <authorList>
            <person name="Itoh H."/>
            <person name="Xu Z."/>
            <person name="Mise K."/>
            <person name="Masuda Y."/>
            <person name="Ushijima N."/>
            <person name="Hayakawa C."/>
            <person name="Shiratori Y."/>
            <person name="Senoo K."/>
        </authorList>
    </citation>
    <scope>NUCLEOTIDE SEQUENCE [LARGE SCALE GENOMIC DNA]</scope>
    <source>
        <strain evidence="2">Red630</strain>
    </source>
</reference>
<gene>
    <name evidence="1" type="ORF">AMPC_10180</name>
</gene>
<evidence type="ECO:0008006" key="3">
    <source>
        <dbReference type="Google" id="ProtNLM"/>
    </source>
</evidence>
<dbReference type="RefSeq" id="WP_248344901.1">
    <property type="nucleotide sequence ID" value="NZ_AP025592.1"/>
</dbReference>
<dbReference type="Proteomes" id="UP001162734">
    <property type="component" value="Chromosome"/>
</dbReference>
<dbReference type="InterPro" id="IPR036280">
    <property type="entry name" value="Multihaem_cyt_sf"/>
</dbReference>
<sequence length="173" mass="19409">MAWAWPRILLGVALGGALLLEPGAARGADGGPAPLYQAEPPPFTPGIFPCTQCHQGPGDPTRRRLGFHDDVQDRFDHDAEHRWCLDCHDNADRDVLHLSSGERVPFTASYRLCGQCHGDKFRDWRVGVHGKRTGQWNGAKTYYLCVNCHDPHSPRFKPLRPDPRPQRPEEMGP</sequence>
<keyword evidence="2" id="KW-1185">Reference proteome</keyword>
<dbReference type="SUPFAM" id="SSF48695">
    <property type="entry name" value="Multiheme cytochromes"/>
    <property type="match status" value="1"/>
</dbReference>
<proteinExistence type="predicted"/>
<organism evidence="1 2">
    <name type="scientific">Anaeromyxobacter paludicola</name>
    <dbReference type="NCBI Taxonomy" id="2918171"/>
    <lineage>
        <taxon>Bacteria</taxon>
        <taxon>Pseudomonadati</taxon>
        <taxon>Myxococcota</taxon>
        <taxon>Myxococcia</taxon>
        <taxon>Myxococcales</taxon>
        <taxon>Cystobacterineae</taxon>
        <taxon>Anaeromyxobacteraceae</taxon>
        <taxon>Anaeromyxobacter</taxon>
    </lineage>
</organism>
<dbReference type="EMBL" id="AP025592">
    <property type="protein sequence ID" value="BDG07905.1"/>
    <property type="molecule type" value="Genomic_DNA"/>
</dbReference>